<proteinExistence type="predicted"/>
<dbReference type="OMA" id="HEMAKES"/>
<dbReference type="GO" id="GO:0004411">
    <property type="term" value="F:homogentisate 1,2-dioxygenase activity"/>
    <property type="evidence" value="ECO:0007669"/>
    <property type="project" value="UniProtKB-EC"/>
</dbReference>
<evidence type="ECO:0000256" key="4">
    <source>
        <dbReference type="ARBA" id="ARBA00022964"/>
    </source>
</evidence>
<dbReference type="Gramene" id="ESQ43084">
    <property type="protein sequence ID" value="ESQ43084"/>
    <property type="gene ID" value="EUTSA_v100136910mg"/>
</dbReference>
<dbReference type="Proteomes" id="UP000030689">
    <property type="component" value="Unassembled WGS sequence"/>
</dbReference>
<dbReference type="EMBL" id="KI517464">
    <property type="protein sequence ID" value="ESQ43084.1"/>
    <property type="molecule type" value="Genomic_DNA"/>
</dbReference>
<keyword evidence="4" id="KW-0223">Dioxygenase</keyword>
<evidence type="ECO:0000256" key="2">
    <source>
        <dbReference type="ARBA" id="ARBA00013127"/>
    </source>
</evidence>
<organism evidence="8 9">
    <name type="scientific">Eutrema salsugineum</name>
    <name type="common">Saltwater cress</name>
    <name type="synonym">Sisymbrium salsugineum</name>
    <dbReference type="NCBI Taxonomy" id="72664"/>
    <lineage>
        <taxon>Eukaryota</taxon>
        <taxon>Viridiplantae</taxon>
        <taxon>Streptophyta</taxon>
        <taxon>Embryophyta</taxon>
        <taxon>Tracheophyta</taxon>
        <taxon>Spermatophyta</taxon>
        <taxon>Magnoliopsida</taxon>
        <taxon>eudicotyledons</taxon>
        <taxon>Gunneridae</taxon>
        <taxon>Pentapetalae</taxon>
        <taxon>rosids</taxon>
        <taxon>malvids</taxon>
        <taxon>Brassicales</taxon>
        <taxon>Brassicaceae</taxon>
        <taxon>Eutremeae</taxon>
        <taxon>Eutrema</taxon>
    </lineage>
</organism>
<dbReference type="PANTHER" id="PTHR11056:SF0">
    <property type="entry name" value="HOMOGENTISATE 1,2-DIOXYGENASE"/>
    <property type="match status" value="1"/>
</dbReference>
<dbReference type="PANTHER" id="PTHR11056">
    <property type="entry name" value="HOMOGENTISATE 1,2-DIOXYGENASE"/>
    <property type="match status" value="1"/>
</dbReference>
<dbReference type="SUPFAM" id="SSF51182">
    <property type="entry name" value="RmlC-like cupins"/>
    <property type="match status" value="1"/>
</dbReference>
<feature type="non-terminal residue" evidence="8">
    <location>
        <position position="230"/>
    </location>
</feature>
<dbReference type="AlphaFoldDB" id="V4LH96"/>
<keyword evidence="3" id="KW-0479">Metal-binding</keyword>
<dbReference type="GO" id="GO:0006570">
    <property type="term" value="P:tyrosine metabolic process"/>
    <property type="evidence" value="ECO:0007669"/>
    <property type="project" value="InterPro"/>
</dbReference>
<evidence type="ECO:0000256" key="1">
    <source>
        <dbReference type="ARBA" id="ARBA00004704"/>
    </source>
</evidence>
<dbReference type="EC" id="1.13.11.5" evidence="2"/>
<evidence type="ECO:0000259" key="7">
    <source>
        <dbReference type="Pfam" id="PF20510"/>
    </source>
</evidence>
<accession>V4LH96</accession>
<feature type="domain" description="Homogentisate 1,2-dioxygenase N-terminal" evidence="7">
    <location>
        <begin position="9"/>
        <end position="221"/>
    </location>
</feature>
<dbReference type="InterPro" id="IPR011051">
    <property type="entry name" value="RmlC_Cupin_sf"/>
</dbReference>
<keyword evidence="5" id="KW-0560">Oxidoreductase</keyword>
<evidence type="ECO:0000256" key="6">
    <source>
        <dbReference type="ARBA" id="ARBA00023004"/>
    </source>
</evidence>
<dbReference type="GO" id="GO:0005737">
    <property type="term" value="C:cytoplasm"/>
    <property type="evidence" value="ECO:0007669"/>
    <property type="project" value="TreeGrafter"/>
</dbReference>
<dbReference type="UniPathway" id="UPA00139">
    <property type="reaction ID" value="UER00339"/>
</dbReference>
<name>V4LH96_EUTSA</name>
<evidence type="ECO:0000313" key="8">
    <source>
        <dbReference type="EMBL" id="ESQ43084.1"/>
    </source>
</evidence>
<reference evidence="8 9" key="1">
    <citation type="journal article" date="2013" name="Front. Plant Sci.">
        <title>The Reference Genome of the Halophytic Plant Eutrema salsugineum.</title>
        <authorList>
            <person name="Yang R."/>
            <person name="Jarvis D.E."/>
            <person name="Chen H."/>
            <person name="Beilstein M.A."/>
            <person name="Grimwood J."/>
            <person name="Jenkins J."/>
            <person name="Shu S."/>
            <person name="Prochnik S."/>
            <person name="Xin M."/>
            <person name="Ma C."/>
            <person name="Schmutz J."/>
            <person name="Wing R.A."/>
            <person name="Mitchell-Olds T."/>
            <person name="Schumaker K.S."/>
            <person name="Wang X."/>
        </authorList>
    </citation>
    <scope>NUCLEOTIDE SEQUENCE [LARGE SCALE GENOMIC DNA]</scope>
</reference>
<evidence type="ECO:0000256" key="5">
    <source>
        <dbReference type="ARBA" id="ARBA00023002"/>
    </source>
</evidence>
<dbReference type="GO" id="GO:0006559">
    <property type="term" value="P:L-phenylalanine catabolic process"/>
    <property type="evidence" value="ECO:0007669"/>
    <property type="project" value="UniProtKB-UniPathway"/>
</dbReference>
<sequence length="230" mass="25424">MGEKLAELEYQSGFGNHFSSEAIAGALPPDQNSPLVCPYGLYAEQISGTSFTSPRKLNQRSWLYRIKPSVTHEPFKPRVPAHTKLVSEFDASNSRTNPTQLRWRPEDIPDSPTDFVDGLYTICGAGSSFLRHGFAIHMYTANKGMKDSAFCNADGDFLLVPQAGRLWIETECGRLLVSPGEIAVIPQGFRFSIDILDGKSRGYVAEIYGAHFQLPDLGPIAVSDKYIYSL</sequence>
<protein>
    <recommendedName>
        <fullName evidence="2">homogentisate 1,2-dioxygenase</fullName>
        <ecNumber evidence="2">1.13.11.5</ecNumber>
    </recommendedName>
</protein>
<dbReference type="InterPro" id="IPR046452">
    <property type="entry name" value="HgmA_N"/>
</dbReference>
<dbReference type="eggNOG" id="KOG1417">
    <property type="taxonomic scope" value="Eukaryota"/>
</dbReference>
<keyword evidence="9" id="KW-1185">Reference proteome</keyword>
<evidence type="ECO:0000256" key="3">
    <source>
        <dbReference type="ARBA" id="ARBA00022723"/>
    </source>
</evidence>
<keyword evidence="6" id="KW-0408">Iron</keyword>
<dbReference type="Pfam" id="PF20510">
    <property type="entry name" value="HgmA_N"/>
    <property type="match status" value="1"/>
</dbReference>
<dbReference type="CDD" id="cd07000">
    <property type="entry name" value="cupin_HGO_N"/>
    <property type="match status" value="1"/>
</dbReference>
<dbReference type="GO" id="GO:0046872">
    <property type="term" value="F:metal ion binding"/>
    <property type="evidence" value="ECO:0007669"/>
    <property type="project" value="UniProtKB-KW"/>
</dbReference>
<evidence type="ECO:0000313" key="9">
    <source>
        <dbReference type="Proteomes" id="UP000030689"/>
    </source>
</evidence>
<gene>
    <name evidence="8" type="ORF">EUTSA_v100136910mg</name>
</gene>
<comment type="pathway">
    <text evidence="1">Amino-acid degradation; L-phenylalanine degradation; acetoacetate and fumarate from L-phenylalanine: step 4/6.</text>
</comment>
<dbReference type="STRING" id="72664.V4LH96"/>
<dbReference type="KEGG" id="eus:EUTSA_v100136910m"/>
<dbReference type="InterPro" id="IPR005708">
    <property type="entry name" value="Homogentis_dOase"/>
</dbReference>